<evidence type="ECO:0000259" key="2">
    <source>
        <dbReference type="Pfam" id="PF00149"/>
    </source>
</evidence>
<dbReference type="Proteomes" id="UP000261080">
    <property type="component" value="Unassembled WGS sequence"/>
</dbReference>
<name>A0A3E3K088_9FIRM</name>
<dbReference type="InterPro" id="IPR029052">
    <property type="entry name" value="Metallo-depent_PP-like"/>
</dbReference>
<reference evidence="3 4" key="1">
    <citation type="submission" date="2018-08" db="EMBL/GenBank/DDBJ databases">
        <title>A genome reference for cultivated species of the human gut microbiota.</title>
        <authorList>
            <person name="Zou Y."/>
            <person name="Xue W."/>
            <person name="Luo G."/>
        </authorList>
    </citation>
    <scope>NUCLEOTIDE SEQUENCE [LARGE SCALE GENOMIC DNA]</scope>
    <source>
        <strain evidence="3 4">AF37-2AT</strain>
    </source>
</reference>
<dbReference type="Pfam" id="PF00149">
    <property type="entry name" value="Metallophos"/>
    <property type="match status" value="1"/>
</dbReference>
<dbReference type="PANTHER" id="PTHR30337">
    <property type="entry name" value="COMPONENT OF ATP-DEPENDENT DSDNA EXONUCLEASE"/>
    <property type="match status" value="1"/>
</dbReference>
<keyword evidence="3" id="KW-0269">Exonuclease</keyword>
<dbReference type="GeneID" id="97194460"/>
<keyword evidence="1" id="KW-0378">Hydrolase</keyword>
<dbReference type="InterPro" id="IPR004843">
    <property type="entry name" value="Calcineurin-like_PHP"/>
</dbReference>
<dbReference type="CDD" id="cd00840">
    <property type="entry name" value="MPP_Mre11_N"/>
    <property type="match status" value="1"/>
</dbReference>
<comment type="caution">
    <text evidence="3">The sequence shown here is derived from an EMBL/GenBank/DDBJ whole genome shotgun (WGS) entry which is preliminary data.</text>
</comment>
<dbReference type="AlphaFoldDB" id="A0A3E3K088"/>
<protein>
    <submittedName>
        <fullName evidence="3">DNA repair exonuclease</fullName>
    </submittedName>
</protein>
<dbReference type="RefSeq" id="WP_034595059.1">
    <property type="nucleotide sequence ID" value="NZ_CALBAT010000024.1"/>
</dbReference>
<accession>A0A3E3K088</accession>
<organism evidence="3 4">
    <name type="scientific">Sellimonas intestinalis</name>
    <dbReference type="NCBI Taxonomy" id="1653434"/>
    <lineage>
        <taxon>Bacteria</taxon>
        <taxon>Bacillati</taxon>
        <taxon>Bacillota</taxon>
        <taxon>Clostridia</taxon>
        <taxon>Lachnospirales</taxon>
        <taxon>Lachnospiraceae</taxon>
        <taxon>Sellimonas</taxon>
    </lineage>
</organism>
<feature type="domain" description="Calcineurin-like phosphoesterase" evidence="2">
    <location>
        <begin position="1"/>
        <end position="186"/>
    </location>
</feature>
<evidence type="ECO:0000256" key="1">
    <source>
        <dbReference type="ARBA" id="ARBA00022801"/>
    </source>
</evidence>
<dbReference type="InterPro" id="IPR050535">
    <property type="entry name" value="DNA_Repair-Maintenance_Comp"/>
</dbReference>
<dbReference type="EMBL" id="QVLX01000008">
    <property type="protein sequence ID" value="RGE85463.1"/>
    <property type="molecule type" value="Genomic_DNA"/>
</dbReference>
<dbReference type="Gene3D" id="3.60.21.10">
    <property type="match status" value="1"/>
</dbReference>
<dbReference type="GO" id="GO:0004527">
    <property type="term" value="F:exonuclease activity"/>
    <property type="evidence" value="ECO:0007669"/>
    <property type="project" value="UniProtKB-KW"/>
</dbReference>
<dbReference type="OrthoDB" id="9773856at2"/>
<dbReference type="InterPro" id="IPR041796">
    <property type="entry name" value="Mre11_N"/>
</dbReference>
<dbReference type="SUPFAM" id="SSF56300">
    <property type="entry name" value="Metallo-dependent phosphatases"/>
    <property type="match status" value="1"/>
</dbReference>
<sequence>MRFIHTADLHLGVKPDAGSAYTKGRPEEIWESLRGLLARCEKEQIDLLLIAGDLFHRQPLLRELKELNSMFEALTHTKVVFTAGNHDYLKPNSMYRNFRWAGNVTPLLGARLMKVEFPEFGTAVSGFSYQERELPGGIRVEWKCVRSMENEILLLHGGDERHLPFGRAEVDLLGYDYTALGHIHKPDLEMKGKCRYSGSLEPTDPNDIGKHGYVIGTIEHGVVETEFVPAARREYLNLDIRVDQEMTGRRLLEKLRAEVLEHGEENLYRFTLVGFRDPDIRFDTGHMDVGGGVLEIRDLTKPSYDFEKLLSANRRNLLGRFIESFQGEEQSEVGQMALYEGVQAILETRKE</sequence>
<keyword evidence="4" id="KW-1185">Reference proteome</keyword>
<evidence type="ECO:0000313" key="4">
    <source>
        <dbReference type="Proteomes" id="UP000261080"/>
    </source>
</evidence>
<keyword evidence="3" id="KW-0540">Nuclease</keyword>
<evidence type="ECO:0000313" key="3">
    <source>
        <dbReference type="EMBL" id="RGE85463.1"/>
    </source>
</evidence>
<proteinExistence type="predicted"/>
<gene>
    <name evidence="3" type="ORF">DW016_13190</name>
</gene>